<evidence type="ECO:0000313" key="2">
    <source>
        <dbReference type="Proteomes" id="UP000270856"/>
    </source>
</evidence>
<evidence type="ECO:0000313" key="1">
    <source>
        <dbReference type="EMBL" id="RPD96650.1"/>
    </source>
</evidence>
<dbReference type="AlphaFoldDB" id="A0A3N4NWT2"/>
<sequence length="269" mass="31661">MKCLPLIFFFSICSLVKGQQIDSIIKTSFVSKIELDADQFIGVDEFDNIYYIKENTFYKKSDKEKTSYTNTQFGTITAVDIKNPFKIVLFYGDFNTVILLDNNLNELSNKIDFNEVLFSKNIALVSGSSDNNLWIFSSDDNKLYRYDYNRNRIVSSSAPVNFRESDFIPNRMVASYKTCWLIHENVALEYDAYSNFKKRIVLNEFQLFNWFYDSYYWVKDGELFKSNLIEGVFKITFNNSITIESFYVLNNEIYIFDDEKKVVYKTAKI</sequence>
<dbReference type="RefSeq" id="WP_123898004.1">
    <property type="nucleotide sequence ID" value="NZ_RPFJ01000011.1"/>
</dbReference>
<dbReference type="OrthoDB" id="1143207at2"/>
<keyword evidence="2" id="KW-1185">Reference proteome</keyword>
<gene>
    <name evidence="1" type="ORF">EGM88_09820</name>
</gene>
<proteinExistence type="predicted"/>
<name>A0A3N4NWT2_9FLAO</name>
<organism evidence="1 2">
    <name type="scientific">Aureibaculum marinum</name>
    <dbReference type="NCBI Taxonomy" id="2487930"/>
    <lineage>
        <taxon>Bacteria</taxon>
        <taxon>Pseudomonadati</taxon>
        <taxon>Bacteroidota</taxon>
        <taxon>Flavobacteriia</taxon>
        <taxon>Flavobacteriales</taxon>
        <taxon>Flavobacteriaceae</taxon>
        <taxon>Aureibaculum</taxon>
    </lineage>
</organism>
<dbReference type="SUPFAM" id="SSF101898">
    <property type="entry name" value="NHL repeat"/>
    <property type="match status" value="1"/>
</dbReference>
<accession>A0A3N4NWT2</accession>
<protein>
    <submittedName>
        <fullName evidence="1">Uncharacterized protein</fullName>
    </submittedName>
</protein>
<comment type="caution">
    <text evidence="1">The sequence shown here is derived from an EMBL/GenBank/DDBJ whole genome shotgun (WGS) entry which is preliminary data.</text>
</comment>
<dbReference type="EMBL" id="RPFJ01000011">
    <property type="protein sequence ID" value="RPD96650.1"/>
    <property type="molecule type" value="Genomic_DNA"/>
</dbReference>
<dbReference type="Proteomes" id="UP000270856">
    <property type="component" value="Unassembled WGS sequence"/>
</dbReference>
<reference evidence="1 2" key="1">
    <citation type="submission" date="2018-11" db="EMBL/GenBank/DDBJ databases">
        <title>Aureibaculum marinum gen. nov., sp. nov., a member of the family Flavobacteriaceae isolated from the Bohai Sea.</title>
        <authorList>
            <person name="Ji X."/>
        </authorList>
    </citation>
    <scope>NUCLEOTIDE SEQUENCE [LARGE SCALE GENOMIC DNA]</scope>
    <source>
        <strain evidence="1 2">BH-SD17</strain>
    </source>
</reference>